<dbReference type="Pfam" id="PF26291">
    <property type="entry name" value="SWIB_eIF2D"/>
    <property type="match status" value="1"/>
</dbReference>
<dbReference type="PROSITE" id="PS51925">
    <property type="entry name" value="SWIB_MDM2"/>
    <property type="match status" value="1"/>
</dbReference>
<reference evidence="5" key="1">
    <citation type="journal article" date="2020" name="Stud. Mycol.">
        <title>101 Dothideomycetes genomes: a test case for predicting lifestyles and emergence of pathogens.</title>
        <authorList>
            <person name="Haridas S."/>
            <person name="Albert R."/>
            <person name="Binder M."/>
            <person name="Bloem J."/>
            <person name="Labutti K."/>
            <person name="Salamov A."/>
            <person name="Andreopoulos B."/>
            <person name="Baker S."/>
            <person name="Barry K."/>
            <person name="Bills G."/>
            <person name="Bluhm B."/>
            <person name="Cannon C."/>
            <person name="Castanera R."/>
            <person name="Culley D."/>
            <person name="Daum C."/>
            <person name="Ezra D."/>
            <person name="Gonzalez J."/>
            <person name="Henrissat B."/>
            <person name="Kuo A."/>
            <person name="Liang C."/>
            <person name="Lipzen A."/>
            <person name="Lutzoni F."/>
            <person name="Magnuson J."/>
            <person name="Mondo S."/>
            <person name="Nolan M."/>
            <person name="Ohm R."/>
            <person name="Pangilinan J."/>
            <person name="Park H.-J."/>
            <person name="Ramirez L."/>
            <person name="Alfaro M."/>
            <person name="Sun H."/>
            <person name="Tritt A."/>
            <person name="Yoshinaga Y."/>
            <person name="Zwiers L.-H."/>
            <person name="Turgeon B."/>
            <person name="Goodwin S."/>
            <person name="Spatafora J."/>
            <person name="Crous P."/>
            <person name="Grigoriev I."/>
        </authorList>
    </citation>
    <scope>NUCLEOTIDE SEQUENCE</scope>
    <source>
        <strain evidence="5">Tuck. ex Michener</strain>
    </source>
</reference>
<feature type="compositionally biased region" description="Basic and acidic residues" evidence="2">
    <location>
        <begin position="263"/>
        <end position="281"/>
    </location>
</feature>
<gene>
    <name evidence="5" type="ORF">EV356DRAFT_455916</name>
</gene>
<evidence type="ECO:0000259" key="3">
    <source>
        <dbReference type="PROSITE" id="PS50296"/>
    </source>
</evidence>
<name>A0A6A6GUC5_VIRVR</name>
<evidence type="ECO:0000259" key="4">
    <source>
        <dbReference type="PROSITE" id="PS51925"/>
    </source>
</evidence>
<dbReference type="FunFam" id="3.30.780.10:FF:000008">
    <property type="entry name" value="eukaryotic translation initiation factor 2D"/>
    <property type="match status" value="1"/>
</dbReference>
<dbReference type="InterPro" id="IPR001950">
    <property type="entry name" value="SUI1"/>
</dbReference>
<dbReference type="SUPFAM" id="SSF55159">
    <property type="entry name" value="eIF1-like"/>
    <property type="match status" value="1"/>
</dbReference>
<keyword evidence="6" id="KW-1185">Reference proteome</keyword>
<evidence type="ECO:0000313" key="5">
    <source>
        <dbReference type="EMBL" id="KAF2229392.1"/>
    </source>
</evidence>
<feature type="domain" description="DM2" evidence="4">
    <location>
        <begin position="437"/>
        <end position="528"/>
    </location>
</feature>
<dbReference type="CDD" id="cd21156">
    <property type="entry name" value="PUA_eIF2d-like"/>
    <property type="match status" value="1"/>
</dbReference>
<proteinExistence type="inferred from homology"/>
<dbReference type="GO" id="GO:0003743">
    <property type="term" value="F:translation initiation factor activity"/>
    <property type="evidence" value="ECO:0007669"/>
    <property type="project" value="UniProtKB-KW"/>
</dbReference>
<feature type="domain" description="SUI1" evidence="3">
    <location>
        <begin position="555"/>
        <end position="631"/>
    </location>
</feature>
<dbReference type="AlphaFoldDB" id="A0A6A6GUC5"/>
<dbReference type="Proteomes" id="UP000800092">
    <property type="component" value="Unassembled WGS sequence"/>
</dbReference>
<protein>
    <submittedName>
        <fullName evidence="5">Eukaryotic translation initiation factor SUI1 family protein</fullName>
    </submittedName>
</protein>
<dbReference type="Gene3D" id="3.30.780.10">
    <property type="entry name" value="SUI1-like domain"/>
    <property type="match status" value="1"/>
</dbReference>
<dbReference type="InterPro" id="IPR048248">
    <property type="entry name" value="PUA_eIF2d-like"/>
</dbReference>
<dbReference type="InterPro" id="IPR039759">
    <property type="entry name" value="eIF2D_SUI1"/>
</dbReference>
<dbReference type="Pfam" id="PF01253">
    <property type="entry name" value="SUI1"/>
    <property type="match status" value="1"/>
</dbReference>
<dbReference type="InterPro" id="IPR039757">
    <property type="entry name" value="EIF2D"/>
</dbReference>
<dbReference type="GO" id="GO:0001731">
    <property type="term" value="P:formation of translation preinitiation complex"/>
    <property type="evidence" value="ECO:0007669"/>
    <property type="project" value="InterPro"/>
</dbReference>
<dbReference type="PROSITE" id="PS50296">
    <property type="entry name" value="SUI1"/>
    <property type="match status" value="1"/>
</dbReference>
<feature type="region of interest" description="Disordered" evidence="2">
    <location>
        <begin position="207"/>
        <end position="228"/>
    </location>
</feature>
<sequence length="648" mass="71049">MFKKKPNVKPLAPLRSSDRRHIADQIIKDLSLESSAVQDASVEDKATAVAEHSSLRNSLLPENAQSARFSTTHGPDLKKISGTIYVGTYSGDEQRILWVDVEGKLYPTVYTLWKHPRLIPLLHTPDFVVKKLQGGADLMTPGLAGPPFPSKATKDSLVAIASIDSPSVPMAVGICEIDINRLGSVNGQKGRAVRTVHWCGDEIWAWSTNGRPGTTAPEHLDGWDENATNNSDLAQRAEGLDLGEDDADDGGVSLGNANSHELNSSDKNEHVSGEDAPKNELFDQANTSELTTKDIDEAFYKAFLYGIHHYKETNKGQNNFGLQFPLSQSFVMSNLVQPFLPIHSPEQSTTIQIKKTSWKNIKKFMKHLDKQKIVKTKDRDGNEVVILDIDFDDREVLEFVPYKLPKKETAAGASLGRGGKATVEIDTGDDSVGQSIEVLTLYRPKEKLSPIFGAEASSNSLFSAADIRPAITKYIESENLISSTNKRLVELNPILANVVFDGSSPLDSKVIAKGTVPRDALIDRLVTSCSPHHAILRNKQKLSTAKPRSGMPPKVKITLETRSGNKTVTKISGIESFFIPPQPLAEELKKVCAGSSSVEKLVGSSPKEDKKEIMVQGPQKDAVIKALERRGIRSQWVEVLDKTKGKKR</sequence>
<dbReference type="EMBL" id="ML991865">
    <property type="protein sequence ID" value="KAF2229392.1"/>
    <property type="molecule type" value="Genomic_DNA"/>
</dbReference>
<dbReference type="CDD" id="cd11608">
    <property type="entry name" value="eIF2D_C"/>
    <property type="match status" value="1"/>
</dbReference>
<dbReference type="SUPFAM" id="SSF88697">
    <property type="entry name" value="PUA domain-like"/>
    <property type="match status" value="1"/>
</dbReference>
<evidence type="ECO:0000256" key="2">
    <source>
        <dbReference type="SAM" id="MobiDB-lite"/>
    </source>
</evidence>
<organism evidence="5 6">
    <name type="scientific">Viridothelium virens</name>
    <name type="common">Speckled blister lichen</name>
    <name type="synonym">Trypethelium virens</name>
    <dbReference type="NCBI Taxonomy" id="1048519"/>
    <lineage>
        <taxon>Eukaryota</taxon>
        <taxon>Fungi</taxon>
        <taxon>Dikarya</taxon>
        <taxon>Ascomycota</taxon>
        <taxon>Pezizomycotina</taxon>
        <taxon>Dothideomycetes</taxon>
        <taxon>Dothideomycetes incertae sedis</taxon>
        <taxon>Trypetheliales</taxon>
        <taxon>Trypetheliaceae</taxon>
        <taxon>Viridothelium</taxon>
    </lineage>
</organism>
<keyword evidence="5" id="KW-0648">Protein biosynthesis</keyword>
<comment type="similarity">
    <text evidence="1">Belongs to the eIF2D family.</text>
</comment>
<evidence type="ECO:0000256" key="1">
    <source>
        <dbReference type="ARBA" id="ARBA00010359"/>
    </source>
</evidence>
<feature type="region of interest" description="Disordered" evidence="2">
    <location>
        <begin position="241"/>
        <end position="285"/>
    </location>
</feature>
<dbReference type="PANTHER" id="PTHR12217:SF4">
    <property type="entry name" value="EUKARYOTIC TRANSLATION INITIATION FACTOR 2D"/>
    <property type="match status" value="1"/>
</dbReference>
<dbReference type="InterPro" id="IPR058886">
    <property type="entry name" value="SWIB_eIF2D"/>
</dbReference>
<dbReference type="OrthoDB" id="199771at2759"/>
<dbReference type="InterPro" id="IPR036877">
    <property type="entry name" value="SUI1_dom_sf"/>
</dbReference>
<dbReference type="Gene3D" id="3.10.400.20">
    <property type="match status" value="1"/>
</dbReference>
<dbReference type="SUPFAM" id="SSF47592">
    <property type="entry name" value="SWIB/MDM2 domain"/>
    <property type="match status" value="1"/>
</dbReference>
<evidence type="ECO:0000313" key="6">
    <source>
        <dbReference type="Proteomes" id="UP000800092"/>
    </source>
</evidence>
<dbReference type="Pfam" id="PF26292">
    <property type="entry name" value="PUA_elF2D"/>
    <property type="match status" value="1"/>
</dbReference>
<accession>A0A6A6GUC5</accession>
<dbReference type="InterPro" id="IPR036885">
    <property type="entry name" value="SWIB_MDM2_dom_sf"/>
</dbReference>
<dbReference type="InterPro" id="IPR057429">
    <property type="entry name" value="WH_eIF2D"/>
</dbReference>
<dbReference type="PANTHER" id="PTHR12217">
    <property type="entry name" value="EUKARYOTIC TRANSLATION INITIATION FACTOR 2D"/>
    <property type="match status" value="1"/>
</dbReference>
<dbReference type="InterPro" id="IPR003121">
    <property type="entry name" value="SWIB_MDM2_domain"/>
</dbReference>
<dbReference type="Pfam" id="PF25304">
    <property type="entry name" value="WHD_eIF2D"/>
    <property type="match status" value="1"/>
</dbReference>
<keyword evidence="5" id="KW-0396">Initiation factor</keyword>
<dbReference type="InterPro" id="IPR015947">
    <property type="entry name" value="PUA-like_sf"/>
</dbReference>